<dbReference type="InterPro" id="IPR036388">
    <property type="entry name" value="WH-like_DNA-bd_sf"/>
</dbReference>
<keyword evidence="2" id="KW-0808">Transferase</keyword>
<dbReference type="CDD" id="cd02440">
    <property type="entry name" value="AdoMet_MTases"/>
    <property type="match status" value="1"/>
</dbReference>
<evidence type="ECO:0000313" key="6">
    <source>
        <dbReference type="Proteomes" id="UP001501310"/>
    </source>
</evidence>
<dbReference type="Gene3D" id="1.10.287.1350">
    <property type="match status" value="1"/>
</dbReference>
<comment type="caution">
    <text evidence="5">The sequence shown here is derived from an EMBL/GenBank/DDBJ whole genome shotgun (WGS) entry which is preliminary data.</text>
</comment>
<keyword evidence="1 5" id="KW-0489">Methyltransferase</keyword>
<dbReference type="EMBL" id="BAAAZD010000001">
    <property type="protein sequence ID" value="GAA4002642.1"/>
    <property type="molecule type" value="Genomic_DNA"/>
</dbReference>
<dbReference type="InterPro" id="IPR016461">
    <property type="entry name" value="COMT-like"/>
</dbReference>
<dbReference type="Gene3D" id="3.40.50.150">
    <property type="entry name" value="Vaccinia Virus protein VP39"/>
    <property type="match status" value="1"/>
</dbReference>
<dbReference type="GO" id="GO:0008168">
    <property type="term" value="F:methyltransferase activity"/>
    <property type="evidence" value="ECO:0007669"/>
    <property type="project" value="UniProtKB-KW"/>
</dbReference>
<accession>A0ABP7RUY3</accession>
<dbReference type="Gene3D" id="1.10.10.10">
    <property type="entry name" value="Winged helix-like DNA-binding domain superfamily/Winged helix DNA-binding domain"/>
    <property type="match status" value="1"/>
</dbReference>
<dbReference type="SUPFAM" id="SSF53335">
    <property type="entry name" value="S-adenosyl-L-methionine-dependent methyltransferases"/>
    <property type="match status" value="1"/>
</dbReference>
<dbReference type="Proteomes" id="UP001501310">
    <property type="component" value="Unassembled WGS sequence"/>
</dbReference>
<sequence>MLDSKRPIPRDQAGRHPGLALAQWRNRLIASPRFQALAQRLLPGRWIARRHARRLFDLTAGFVYSQVTAALVESGLLRTLADMPLTLDQAAGAACLTPHATRTLLLAAASLDLTQHVGEHWTLGVRGAALVATPGLEAMIRHHRLFYADLADPLALLRGSGGGALASLWDYAPGSDPADARTYSELMSATQPMVAAQALAAYRFARHRRLLDIGGGSGAFLRAVGESVPGLALGLFDRPQVIAATAAEDGIARHPGDFRHDPLPAGYDLHSLVRVLHDHDDEPALAILAASRAALSPGGRLLIVEPMAAPGKAPEGHAYFGLYLTAMRSGRPRTPDEIRAMLRAAGFSKSVQRPTPLPLVASCLVATV</sequence>
<dbReference type="InterPro" id="IPR029063">
    <property type="entry name" value="SAM-dependent_MTases_sf"/>
</dbReference>
<dbReference type="PANTHER" id="PTHR43712">
    <property type="entry name" value="PUTATIVE (AFU_ORTHOLOGUE AFUA_4G14580)-RELATED"/>
    <property type="match status" value="1"/>
</dbReference>
<feature type="domain" description="O-methyltransferase C-terminal" evidence="4">
    <location>
        <begin position="168"/>
        <end position="348"/>
    </location>
</feature>
<organism evidence="5 6">
    <name type="scientific">Sphingomonas humi</name>
    <dbReference type="NCBI Taxonomy" id="335630"/>
    <lineage>
        <taxon>Bacteria</taxon>
        <taxon>Pseudomonadati</taxon>
        <taxon>Pseudomonadota</taxon>
        <taxon>Alphaproteobacteria</taxon>
        <taxon>Sphingomonadales</taxon>
        <taxon>Sphingomonadaceae</taxon>
        <taxon>Sphingomonas</taxon>
    </lineage>
</organism>
<protein>
    <submittedName>
        <fullName evidence="5">Methyltransferase</fullName>
    </submittedName>
</protein>
<dbReference type="PROSITE" id="PS51683">
    <property type="entry name" value="SAM_OMT_II"/>
    <property type="match status" value="1"/>
</dbReference>
<evidence type="ECO:0000256" key="3">
    <source>
        <dbReference type="ARBA" id="ARBA00022691"/>
    </source>
</evidence>
<reference evidence="6" key="1">
    <citation type="journal article" date="2019" name="Int. J. Syst. Evol. Microbiol.">
        <title>The Global Catalogue of Microorganisms (GCM) 10K type strain sequencing project: providing services to taxonomists for standard genome sequencing and annotation.</title>
        <authorList>
            <consortium name="The Broad Institute Genomics Platform"/>
            <consortium name="The Broad Institute Genome Sequencing Center for Infectious Disease"/>
            <person name="Wu L."/>
            <person name="Ma J."/>
        </authorList>
    </citation>
    <scope>NUCLEOTIDE SEQUENCE [LARGE SCALE GENOMIC DNA]</scope>
    <source>
        <strain evidence="6">JCM 16603</strain>
    </source>
</reference>
<proteinExistence type="predicted"/>
<dbReference type="GO" id="GO:0032259">
    <property type="term" value="P:methylation"/>
    <property type="evidence" value="ECO:0007669"/>
    <property type="project" value="UniProtKB-KW"/>
</dbReference>
<keyword evidence="6" id="KW-1185">Reference proteome</keyword>
<dbReference type="InterPro" id="IPR001077">
    <property type="entry name" value="COMT_C"/>
</dbReference>
<dbReference type="PANTHER" id="PTHR43712:SF2">
    <property type="entry name" value="O-METHYLTRANSFERASE CICE"/>
    <property type="match status" value="1"/>
</dbReference>
<keyword evidence="3" id="KW-0949">S-adenosyl-L-methionine</keyword>
<evidence type="ECO:0000256" key="1">
    <source>
        <dbReference type="ARBA" id="ARBA00022603"/>
    </source>
</evidence>
<evidence type="ECO:0000256" key="2">
    <source>
        <dbReference type="ARBA" id="ARBA00022679"/>
    </source>
</evidence>
<dbReference type="RefSeq" id="WP_344709310.1">
    <property type="nucleotide sequence ID" value="NZ_BAAAZD010000001.1"/>
</dbReference>
<evidence type="ECO:0000313" key="5">
    <source>
        <dbReference type="EMBL" id="GAA4002642.1"/>
    </source>
</evidence>
<gene>
    <name evidence="5" type="ORF">GCM10022211_12490</name>
</gene>
<name>A0ABP7RUY3_9SPHN</name>
<dbReference type="Pfam" id="PF00891">
    <property type="entry name" value="Methyltransf_2"/>
    <property type="match status" value="1"/>
</dbReference>
<evidence type="ECO:0000259" key="4">
    <source>
        <dbReference type="Pfam" id="PF00891"/>
    </source>
</evidence>